<comment type="caution">
    <text evidence="3">The sequence shown here is derived from an EMBL/GenBank/DDBJ whole genome shotgun (WGS) entry which is preliminary data.</text>
</comment>
<feature type="chain" id="PRO_5045661870" description="Secretion system X translation initiation factor" evidence="2">
    <location>
        <begin position="22"/>
        <end position="224"/>
    </location>
</feature>
<accession>A0ABY6WCJ7</accession>
<keyword evidence="2" id="KW-0732">Signal</keyword>
<feature type="compositionally biased region" description="Pro residues" evidence="1">
    <location>
        <begin position="135"/>
        <end position="152"/>
    </location>
</feature>
<reference evidence="3 4" key="1">
    <citation type="submission" date="2019-08" db="EMBL/GenBank/DDBJ databases">
        <authorList>
            <person name="Peeters C."/>
        </authorList>
    </citation>
    <scope>NUCLEOTIDE SEQUENCE [LARGE SCALE GENOMIC DNA]</scope>
    <source>
        <strain evidence="3 4">LMG 20602</strain>
    </source>
</reference>
<evidence type="ECO:0000256" key="1">
    <source>
        <dbReference type="SAM" id="MobiDB-lite"/>
    </source>
</evidence>
<dbReference type="RefSeq" id="WP_150722941.1">
    <property type="nucleotide sequence ID" value="NZ_CABPRV010000012.1"/>
</dbReference>
<dbReference type="EMBL" id="CABPRV010000012">
    <property type="protein sequence ID" value="VVE44353.1"/>
    <property type="molecule type" value="Genomic_DNA"/>
</dbReference>
<name>A0ABY6WCJ7_9BURK</name>
<keyword evidence="4" id="KW-1185">Reference proteome</keyword>
<evidence type="ECO:0008006" key="5">
    <source>
        <dbReference type="Google" id="ProtNLM"/>
    </source>
</evidence>
<organism evidence="3 4">
    <name type="scientific">Pandoraea capi</name>
    <dbReference type="NCBI Taxonomy" id="2508286"/>
    <lineage>
        <taxon>Bacteria</taxon>
        <taxon>Pseudomonadati</taxon>
        <taxon>Pseudomonadota</taxon>
        <taxon>Betaproteobacteria</taxon>
        <taxon>Burkholderiales</taxon>
        <taxon>Burkholderiaceae</taxon>
        <taxon>Pandoraea</taxon>
    </lineage>
</organism>
<evidence type="ECO:0000313" key="4">
    <source>
        <dbReference type="Proteomes" id="UP000366065"/>
    </source>
</evidence>
<protein>
    <recommendedName>
        <fullName evidence="5">Secretion system X translation initiation factor</fullName>
    </recommendedName>
</protein>
<sequence>MTRRRWLLWGSLAASIAAALADPSFLPFLDTSSNAPVVSPALPVTHARVRPTPPASQAMAASAAVASATANTRTDADDLAAYRRELLTQVRAFVSGSGPSVGASSIVAPMPREHLVDTDGAPASSARLFASQNWGPPPPAPSSAPAPLAPLPPTAPPMPFTYLGKAQAAGAWEVYLARGERTFIVHENSVVDDVYRVESIKPPRLSLIYIPMNQQQELDIGGVQ</sequence>
<feature type="signal peptide" evidence="2">
    <location>
        <begin position="1"/>
        <end position="21"/>
    </location>
</feature>
<evidence type="ECO:0000256" key="2">
    <source>
        <dbReference type="SAM" id="SignalP"/>
    </source>
</evidence>
<dbReference type="Proteomes" id="UP000366065">
    <property type="component" value="Unassembled WGS sequence"/>
</dbReference>
<feature type="region of interest" description="Disordered" evidence="1">
    <location>
        <begin position="130"/>
        <end position="152"/>
    </location>
</feature>
<proteinExistence type="predicted"/>
<evidence type="ECO:0000313" key="3">
    <source>
        <dbReference type="EMBL" id="VVE44353.1"/>
    </source>
</evidence>
<gene>
    <name evidence="3" type="ORF">PCA20602_04335</name>
</gene>